<evidence type="ECO:0000256" key="2">
    <source>
        <dbReference type="ARBA" id="ARBA00009749"/>
    </source>
</evidence>
<keyword evidence="4 9" id="KW-0812">Transmembrane</keyword>
<evidence type="ECO:0000256" key="5">
    <source>
        <dbReference type="ARBA" id="ARBA00022842"/>
    </source>
</evidence>
<feature type="transmembrane region" description="Helical" evidence="9">
    <location>
        <begin position="388"/>
        <end position="416"/>
    </location>
</feature>
<accession>A0A844FW08</accession>
<keyword evidence="8" id="KW-0129">CBS domain</keyword>
<dbReference type="EMBL" id="VUNM01000028">
    <property type="protein sequence ID" value="MST89904.1"/>
    <property type="molecule type" value="Genomic_DNA"/>
</dbReference>
<feature type="transmembrane region" description="Helical" evidence="9">
    <location>
        <begin position="280"/>
        <end position="304"/>
    </location>
</feature>
<sequence>MLGYEKEILDIIRSNNSPRVICDQLQNYHANDMAAILPKLEKKERLTLYRVMRIEDLAEIMEYADEDADIYLEEMDPKKASNVLEKMEPATAADILKNSDSQYKKAWLEMMDPEIQDAIRMLAAYEEDTIASRMRTNYIAIKRNLSIKEAMRSLIDQASENDNISVIYILDEEGIFYGAADLKDLIIAREGTKLEDIVETNYPYVYDDEKIEDCLEKIKDYSEESIPVLSEDNHIVGVITSQDVVEVVDDEMGEDYAKLGGLSAEEDLKEPILLSVKKRLPWLVLLMFMGMGVSTVVGLFETVVQKLTLIMAFQSMILDMSGNVGTQSLAVTIRVLMDKNLTVREKLHLIGKEMSVGFANGLILCIVSFVVIGLYIMAARHMPVMTAFAISACIGLSLLLAMLISSFVGTAVPIFFNQIGVDPAVASGPLITTLTDLVGVVTYYGLSWVMLVNILHM</sequence>
<keyword evidence="6 9" id="KW-1133">Transmembrane helix</keyword>
<comment type="subunit">
    <text evidence="9">Homodimer.</text>
</comment>
<dbReference type="SUPFAM" id="SSF54631">
    <property type="entry name" value="CBS-domain pair"/>
    <property type="match status" value="1"/>
</dbReference>
<evidence type="ECO:0000256" key="4">
    <source>
        <dbReference type="ARBA" id="ARBA00022692"/>
    </source>
</evidence>
<feature type="domain" description="CBS" evidence="10">
    <location>
        <begin position="198"/>
        <end position="254"/>
    </location>
</feature>
<feature type="transmembrane region" description="Helical" evidence="9">
    <location>
        <begin position="357"/>
        <end position="376"/>
    </location>
</feature>
<dbReference type="GO" id="GO:0005886">
    <property type="term" value="C:plasma membrane"/>
    <property type="evidence" value="ECO:0007669"/>
    <property type="project" value="UniProtKB-SubCell"/>
</dbReference>
<evidence type="ECO:0000256" key="3">
    <source>
        <dbReference type="ARBA" id="ARBA00022448"/>
    </source>
</evidence>
<dbReference type="SUPFAM" id="SSF161093">
    <property type="entry name" value="MgtE membrane domain-like"/>
    <property type="match status" value="1"/>
</dbReference>
<dbReference type="GO" id="GO:0046872">
    <property type="term" value="F:metal ion binding"/>
    <property type="evidence" value="ECO:0007669"/>
    <property type="project" value="UniProtKB-KW"/>
</dbReference>
<evidence type="ECO:0000256" key="6">
    <source>
        <dbReference type="ARBA" id="ARBA00022989"/>
    </source>
</evidence>
<dbReference type="CDD" id="cd04606">
    <property type="entry name" value="CBS_pair_Mg_transporter"/>
    <property type="match status" value="1"/>
</dbReference>
<name>A0A844FW08_9FIRM</name>
<evidence type="ECO:0000259" key="10">
    <source>
        <dbReference type="PROSITE" id="PS51371"/>
    </source>
</evidence>
<dbReference type="InterPro" id="IPR046342">
    <property type="entry name" value="CBS_dom_sf"/>
</dbReference>
<dbReference type="Gene3D" id="1.25.60.10">
    <property type="entry name" value="MgtE N-terminal domain-like"/>
    <property type="match status" value="1"/>
</dbReference>
<gene>
    <name evidence="11" type="primary">mgtE</name>
    <name evidence="11" type="ORF">FYJ79_10035</name>
</gene>
<reference evidence="11 12" key="1">
    <citation type="submission" date="2019-08" db="EMBL/GenBank/DDBJ databases">
        <title>In-depth cultivation of the pig gut microbiome towards novel bacterial diversity and tailored functional studies.</title>
        <authorList>
            <person name="Wylensek D."/>
            <person name="Hitch T.C.A."/>
            <person name="Clavel T."/>
        </authorList>
    </citation>
    <scope>NUCLEOTIDE SEQUENCE [LARGE SCALE GENOMIC DNA]</scope>
    <source>
        <strain evidence="11 12">CA-Schmier-601-WT-3</strain>
    </source>
</reference>
<dbReference type="SUPFAM" id="SSF158791">
    <property type="entry name" value="MgtE N-terminal domain-like"/>
    <property type="match status" value="1"/>
</dbReference>
<dbReference type="NCBIfam" id="TIGR00400">
    <property type="entry name" value="mgtE"/>
    <property type="match status" value="1"/>
</dbReference>
<keyword evidence="9" id="KW-1003">Cell membrane</keyword>
<dbReference type="GO" id="GO:0015095">
    <property type="term" value="F:magnesium ion transmembrane transporter activity"/>
    <property type="evidence" value="ECO:0007669"/>
    <property type="project" value="UniProtKB-UniRule"/>
</dbReference>
<dbReference type="SMART" id="SM00116">
    <property type="entry name" value="CBS"/>
    <property type="match status" value="2"/>
</dbReference>
<dbReference type="InterPro" id="IPR000644">
    <property type="entry name" value="CBS_dom"/>
</dbReference>
<comment type="caution">
    <text evidence="9">Lacks conserved residue(s) required for the propagation of feature annotation.</text>
</comment>
<evidence type="ECO:0000256" key="9">
    <source>
        <dbReference type="RuleBase" id="RU362011"/>
    </source>
</evidence>
<comment type="similarity">
    <text evidence="2 9">Belongs to the SLC41A transporter family.</text>
</comment>
<organism evidence="11 12">
    <name type="scientific">Sharpea porci</name>
    <dbReference type="NCBI Taxonomy" id="2652286"/>
    <lineage>
        <taxon>Bacteria</taxon>
        <taxon>Bacillati</taxon>
        <taxon>Bacillota</taxon>
        <taxon>Erysipelotrichia</taxon>
        <taxon>Erysipelotrichales</taxon>
        <taxon>Coprobacillaceae</taxon>
        <taxon>Sharpea</taxon>
    </lineage>
</organism>
<dbReference type="PROSITE" id="PS51371">
    <property type="entry name" value="CBS"/>
    <property type="match status" value="2"/>
</dbReference>
<dbReference type="InterPro" id="IPR038076">
    <property type="entry name" value="MgtE_N_sf"/>
</dbReference>
<dbReference type="Pfam" id="PF01769">
    <property type="entry name" value="MgtE"/>
    <property type="match status" value="1"/>
</dbReference>
<dbReference type="InterPro" id="IPR036739">
    <property type="entry name" value="SLC41_membr_dom_sf"/>
</dbReference>
<keyword evidence="7 9" id="KW-0472">Membrane</keyword>
<keyword evidence="12" id="KW-1185">Reference proteome</keyword>
<comment type="subcellular location">
    <subcellularLocation>
        <location evidence="9">Cell membrane</location>
        <topology evidence="9">Multi-pass membrane protein</topology>
    </subcellularLocation>
    <subcellularLocation>
        <location evidence="1">Membrane</location>
        <topology evidence="1">Multi-pass membrane protein</topology>
    </subcellularLocation>
</comment>
<dbReference type="Gene3D" id="3.10.580.10">
    <property type="entry name" value="CBS-domain"/>
    <property type="match status" value="1"/>
</dbReference>
<dbReference type="SMART" id="SM00924">
    <property type="entry name" value="MgtE_N"/>
    <property type="match status" value="1"/>
</dbReference>
<evidence type="ECO:0000313" key="12">
    <source>
        <dbReference type="Proteomes" id="UP000442619"/>
    </source>
</evidence>
<proteinExistence type="inferred from homology"/>
<dbReference type="AlphaFoldDB" id="A0A844FW08"/>
<dbReference type="PANTHER" id="PTHR43773">
    <property type="entry name" value="MAGNESIUM TRANSPORTER MGTE"/>
    <property type="match status" value="1"/>
</dbReference>
<dbReference type="Proteomes" id="UP000442619">
    <property type="component" value="Unassembled WGS sequence"/>
</dbReference>
<keyword evidence="3 9" id="KW-0813">Transport</keyword>
<keyword evidence="9" id="KW-0479">Metal-binding</keyword>
<feature type="transmembrane region" description="Helical" evidence="9">
    <location>
        <begin position="436"/>
        <end position="455"/>
    </location>
</feature>
<dbReference type="InterPro" id="IPR006668">
    <property type="entry name" value="Mg_transptr_MgtE_intracell_dom"/>
</dbReference>
<comment type="function">
    <text evidence="9">Acts as a magnesium transporter.</text>
</comment>
<evidence type="ECO:0000256" key="1">
    <source>
        <dbReference type="ARBA" id="ARBA00004141"/>
    </source>
</evidence>
<dbReference type="Pfam" id="PF03448">
    <property type="entry name" value="MgtE_N"/>
    <property type="match status" value="1"/>
</dbReference>
<protein>
    <recommendedName>
        <fullName evidence="9">Magnesium transporter MgtE</fullName>
    </recommendedName>
</protein>
<comment type="caution">
    <text evidence="11">The sequence shown here is derived from an EMBL/GenBank/DDBJ whole genome shotgun (WGS) entry which is preliminary data.</text>
</comment>
<feature type="domain" description="CBS" evidence="10">
    <location>
        <begin position="134"/>
        <end position="197"/>
    </location>
</feature>
<evidence type="ECO:0000256" key="7">
    <source>
        <dbReference type="ARBA" id="ARBA00023136"/>
    </source>
</evidence>
<dbReference type="PANTHER" id="PTHR43773:SF1">
    <property type="entry name" value="MAGNESIUM TRANSPORTER MGTE"/>
    <property type="match status" value="1"/>
</dbReference>
<dbReference type="InterPro" id="IPR006669">
    <property type="entry name" value="MgtE_transporter"/>
</dbReference>
<dbReference type="Pfam" id="PF00571">
    <property type="entry name" value="CBS"/>
    <property type="match status" value="2"/>
</dbReference>
<evidence type="ECO:0000313" key="11">
    <source>
        <dbReference type="EMBL" id="MST89904.1"/>
    </source>
</evidence>
<dbReference type="InterPro" id="IPR006667">
    <property type="entry name" value="SLC41_membr_dom"/>
</dbReference>
<evidence type="ECO:0000256" key="8">
    <source>
        <dbReference type="PROSITE-ProRule" id="PRU00703"/>
    </source>
</evidence>
<keyword evidence="5 9" id="KW-0460">Magnesium</keyword>
<dbReference type="Gene3D" id="1.10.357.20">
    <property type="entry name" value="SLC41 divalent cation transporters, integral membrane domain"/>
    <property type="match status" value="1"/>
</dbReference>